<comment type="caution">
    <text evidence="5">The sequence shown here is derived from an EMBL/GenBank/DDBJ whole genome shotgun (WGS) entry which is preliminary data.</text>
</comment>
<evidence type="ECO:0000313" key="5">
    <source>
        <dbReference type="EMBL" id="MBN4066667.1"/>
    </source>
</evidence>
<protein>
    <submittedName>
        <fullName evidence="5">Flagellar basal body P-ring formation protein FlgA</fullName>
    </submittedName>
</protein>
<dbReference type="CDD" id="cd11614">
    <property type="entry name" value="SAF_CpaB_FlgA_like"/>
    <property type="match status" value="1"/>
</dbReference>
<proteinExistence type="predicted"/>
<keyword evidence="5" id="KW-0282">Flagellum</keyword>
<dbReference type="InterPro" id="IPR039246">
    <property type="entry name" value="Flagellar_FlgA"/>
</dbReference>
<dbReference type="Pfam" id="PF13144">
    <property type="entry name" value="ChapFlgA"/>
    <property type="match status" value="1"/>
</dbReference>
<organism evidence="5 6">
    <name type="scientific">Simkania negevensis</name>
    <dbReference type="NCBI Taxonomy" id="83561"/>
    <lineage>
        <taxon>Bacteria</taxon>
        <taxon>Pseudomonadati</taxon>
        <taxon>Chlamydiota</taxon>
        <taxon>Chlamydiia</taxon>
        <taxon>Parachlamydiales</taxon>
        <taxon>Simkaniaceae</taxon>
        <taxon>Simkania</taxon>
    </lineage>
</organism>
<dbReference type="Proteomes" id="UP000722121">
    <property type="component" value="Unassembled WGS sequence"/>
</dbReference>
<keyword evidence="3" id="KW-0574">Periplasm</keyword>
<comment type="subcellular location">
    <subcellularLocation>
        <location evidence="1">Periplasm</location>
    </subcellularLocation>
</comment>
<evidence type="ECO:0000256" key="1">
    <source>
        <dbReference type="ARBA" id="ARBA00004418"/>
    </source>
</evidence>
<dbReference type="InterPro" id="IPR013974">
    <property type="entry name" value="SAF"/>
</dbReference>
<dbReference type="PANTHER" id="PTHR36307:SF1">
    <property type="entry name" value="FLAGELLA BASAL BODY P-RING FORMATION PROTEIN FLGA"/>
    <property type="match status" value="1"/>
</dbReference>
<feature type="domain" description="SAF" evidence="4">
    <location>
        <begin position="194"/>
        <end position="256"/>
    </location>
</feature>
<keyword evidence="2" id="KW-0732">Signal</keyword>
<keyword evidence="6" id="KW-1185">Reference proteome</keyword>
<evidence type="ECO:0000313" key="6">
    <source>
        <dbReference type="Proteomes" id="UP000722121"/>
    </source>
</evidence>
<reference evidence="5 6" key="1">
    <citation type="submission" date="2021-02" db="EMBL/GenBank/DDBJ databases">
        <title>Activity-based single-cell genomes from oceanic crustal fluid captures similar information to metagenomic and metatranscriptomic surveys with orders of magnitude less sampling.</title>
        <authorList>
            <person name="D'Angelo T.S."/>
            <person name="Orcutt B.N."/>
        </authorList>
    </citation>
    <scope>NUCLEOTIDE SEQUENCE [LARGE SCALE GENOMIC DNA]</scope>
    <source>
        <strain evidence="5">AH-315-G07</strain>
    </source>
</reference>
<dbReference type="NCBIfam" id="TIGR03170">
    <property type="entry name" value="flgA_cterm"/>
    <property type="match status" value="1"/>
</dbReference>
<name>A0ABS3AUK9_9BACT</name>
<dbReference type="PANTHER" id="PTHR36307">
    <property type="entry name" value="FLAGELLA BASAL BODY P-RING FORMATION PROTEIN FLGA"/>
    <property type="match status" value="1"/>
</dbReference>
<accession>A0ABS3AUK9</accession>
<dbReference type="Gene3D" id="3.90.1210.10">
    <property type="entry name" value="Antifreeze-like/N-acetylneuraminic acid synthase C-terminal domain"/>
    <property type="match status" value="1"/>
</dbReference>
<sequence length="322" mass="35871">MHWTAKAFIFFCTTCWIGGISAAPAAQVRLIDTIAVEAPTVHLRDIANIETFDLILRDKLEKVKVADAPNLGVPRSVSAYKIRSLIEQQGLSNIEILGNQSIIETETRTVNSEEIRTIVLNWVKEQFTAEGIEAEASIEKSVRRWEIPAGAEVTFSINTGRSQLVGSLRVGVEARIKERVMTTTHVRLNIALFREVIVATRPILRGEKIDAASVELRRSEVTRSNGMELVNLSSAIEMEAKRNFRVGDLIQARDIEPPIMIERGSFNRIIIVNGSIKMSIIGAKALEPGRKGEMILFKNPVNRRETLHARVIGEGVAMLKIR</sequence>
<keyword evidence="5" id="KW-0966">Cell projection</keyword>
<dbReference type="InterPro" id="IPR017585">
    <property type="entry name" value="SAF_FlgA"/>
</dbReference>
<evidence type="ECO:0000256" key="3">
    <source>
        <dbReference type="ARBA" id="ARBA00022764"/>
    </source>
</evidence>
<dbReference type="EMBL" id="JAFITR010000015">
    <property type="protein sequence ID" value="MBN4066667.1"/>
    <property type="molecule type" value="Genomic_DNA"/>
</dbReference>
<gene>
    <name evidence="5" type="primary">flgA</name>
    <name evidence="5" type="ORF">JYU14_01115</name>
</gene>
<evidence type="ECO:0000259" key="4">
    <source>
        <dbReference type="SMART" id="SM00858"/>
    </source>
</evidence>
<evidence type="ECO:0000256" key="2">
    <source>
        <dbReference type="ARBA" id="ARBA00022729"/>
    </source>
</evidence>
<dbReference type="SMART" id="SM00858">
    <property type="entry name" value="SAF"/>
    <property type="match status" value="1"/>
</dbReference>
<keyword evidence="5" id="KW-0969">Cilium</keyword>